<dbReference type="Pfam" id="PF21266">
    <property type="entry name" value="S1_RRP4"/>
    <property type="match status" value="1"/>
</dbReference>
<reference evidence="11" key="1">
    <citation type="journal article" date="2014" name="Genome Announc.">
        <title>Genome sequence and annotation of Acremonium chrysogenum, producer of the beta-lactam antibiotic cephalosporin C.</title>
        <authorList>
            <person name="Terfehr D."/>
            <person name="Dahlmann T.A."/>
            <person name="Specht T."/>
            <person name="Zadra I."/>
            <person name="Kuernsteiner H."/>
            <person name="Kueck U."/>
        </authorList>
    </citation>
    <scope>NUCLEOTIDE SEQUENCE [LARGE SCALE GENOMIC DNA]</scope>
    <source>
        <strain evidence="11">ATCC 11550 / CBS 779.69 / DSM 880 / IAM 14645 / JCM 23072 / IMI 49137</strain>
    </source>
</reference>
<dbReference type="SUPFAM" id="SSF54791">
    <property type="entry name" value="Eukaryotic type KH-domain (KH-domain type I)"/>
    <property type="match status" value="1"/>
</dbReference>
<organism evidence="10 11">
    <name type="scientific">Hapsidospora chrysogenum (strain ATCC 11550 / CBS 779.69 / DSM 880 / IAM 14645 / JCM 23072 / IMI 49137)</name>
    <name type="common">Acremonium chrysogenum</name>
    <dbReference type="NCBI Taxonomy" id="857340"/>
    <lineage>
        <taxon>Eukaryota</taxon>
        <taxon>Fungi</taxon>
        <taxon>Dikarya</taxon>
        <taxon>Ascomycota</taxon>
        <taxon>Pezizomycotina</taxon>
        <taxon>Sordariomycetes</taxon>
        <taxon>Hypocreomycetidae</taxon>
        <taxon>Hypocreales</taxon>
        <taxon>Bionectriaceae</taxon>
        <taxon>Hapsidospora</taxon>
    </lineage>
</organism>
<sequence>MPITILRPQQPGGAQRPPAADDLDSDSDSDGGADLQEDSIGDEILTPGTVITSNPQWMRGHGTYVPTDSSAITSSLAGTLTKTNKLLSVRPLRARYTPEIGDLVVGRIVEVQAKRWRVDVAASQLAILQISAINLPGGILRKRTETDELQIRSFFAEGDLVVAEVQQLHQDGAASLHTRSLKYGKLRNGVFVSVSGTGGGAGVVRARRQVWTMDAANAAGQIDVILGVNGYIWISKHVESDVAAEAVGINRMEESVSSKVYSSQNDSIDVPTMREIARLRSVILALVENGLRVDEDMVTRGYNEAVEMGRESVEDDLYLGGEKGKRLAAVLTGQE</sequence>
<evidence type="ECO:0000313" key="11">
    <source>
        <dbReference type="Proteomes" id="UP000029964"/>
    </source>
</evidence>
<dbReference type="Proteomes" id="UP000029964">
    <property type="component" value="Unassembled WGS sequence"/>
</dbReference>
<keyword evidence="6" id="KW-0539">Nucleus</keyword>
<evidence type="ECO:0000256" key="4">
    <source>
        <dbReference type="ARBA" id="ARBA00022835"/>
    </source>
</evidence>
<evidence type="ECO:0000259" key="9">
    <source>
        <dbReference type="Pfam" id="PF21266"/>
    </source>
</evidence>
<dbReference type="OrthoDB" id="1650at2759"/>
<comment type="subcellular location">
    <subcellularLocation>
        <location evidence="1">Nucleus</location>
    </subcellularLocation>
</comment>
<dbReference type="InterPro" id="IPR012340">
    <property type="entry name" value="NA-bd_OB-fold"/>
</dbReference>
<dbReference type="GO" id="GO:0071028">
    <property type="term" value="P:nuclear mRNA surveillance"/>
    <property type="evidence" value="ECO:0007669"/>
    <property type="project" value="UniProtKB-ARBA"/>
</dbReference>
<dbReference type="SUPFAM" id="SSF110324">
    <property type="entry name" value="Ribosomal L27 protein-like"/>
    <property type="match status" value="1"/>
</dbReference>
<evidence type="ECO:0000313" key="10">
    <source>
        <dbReference type="EMBL" id="KFH41710.1"/>
    </source>
</evidence>
<evidence type="ECO:0000259" key="8">
    <source>
        <dbReference type="Pfam" id="PF14382"/>
    </source>
</evidence>
<accession>A0A086SX78</accession>
<feature type="domain" description="Exosome complex component N-terminal" evidence="8">
    <location>
        <begin position="45"/>
        <end position="82"/>
    </location>
</feature>
<dbReference type="GO" id="GO:0000176">
    <property type="term" value="C:nuclear exosome (RNase complex)"/>
    <property type="evidence" value="ECO:0007669"/>
    <property type="project" value="UniProtKB-ARBA"/>
</dbReference>
<dbReference type="SUPFAM" id="SSF50249">
    <property type="entry name" value="Nucleic acid-binding proteins"/>
    <property type="match status" value="1"/>
</dbReference>
<dbReference type="GO" id="GO:0071051">
    <property type="term" value="P:poly(A)-dependent snoRNA 3'-end processing"/>
    <property type="evidence" value="ECO:0007669"/>
    <property type="project" value="TreeGrafter"/>
</dbReference>
<evidence type="ECO:0000256" key="7">
    <source>
        <dbReference type="SAM" id="MobiDB-lite"/>
    </source>
</evidence>
<dbReference type="Gene3D" id="2.40.50.100">
    <property type="match status" value="1"/>
</dbReference>
<dbReference type="GO" id="GO:0071034">
    <property type="term" value="P:CUT catabolic process"/>
    <property type="evidence" value="ECO:0007669"/>
    <property type="project" value="TreeGrafter"/>
</dbReference>
<comment type="similarity">
    <text evidence="2">Belongs to the RRP4 family.</text>
</comment>
<feature type="domain" description="RRP4 S1" evidence="9">
    <location>
        <begin position="95"/>
        <end position="167"/>
    </location>
</feature>
<dbReference type="FunFam" id="2.40.50.140:FF:000038">
    <property type="entry name" value="Exosome complex component RRP4"/>
    <property type="match status" value="1"/>
</dbReference>
<name>A0A086SX78_HAPC1</name>
<dbReference type="CDD" id="cd05789">
    <property type="entry name" value="S1_Rrp4"/>
    <property type="match status" value="1"/>
</dbReference>
<evidence type="ECO:0000256" key="3">
    <source>
        <dbReference type="ARBA" id="ARBA00022552"/>
    </source>
</evidence>
<dbReference type="InterPro" id="IPR026699">
    <property type="entry name" value="Exosome_RNA_bind1/RRP40/RRP4"/>
</dbReference>
<evidence type="ECO:0000256" key="6">
    <source>
        <dbReference type="ARBA" id="ARBA00023242"/>
    </source>
</evidence>
<dbReference type="InterPro" id="IPR036612">
    <property type="entry name" value="KH_dom_type_1_sf"/>
</dbReference>
<dbReference type="GO" id="GO:0000467">
    <property type="term" value="P:exonucleolytic trimming to generate mature 3'-end of 5.8S rRNA from tricistronic rRNA transcript (SSU-rRNA, 5.8S rRNA, LSU-rRNA)"/>
    <property type="evidence" value="ECO:0007669"/>
    <property type="project" value="TreeGrafter"/>
</dbReference>
<dbReference type="InterPro" id="IPR025721">
    <property type="entry name" value="Exosome_cplx_N_dom"/>
</dbReference>
<protein>
    <submittedName>
        <fullName evidence="10">Exosome complex component-like protein</fullName>
    </submittedName>
</protein>
<keyword evidence="11" id="KW-1185">Reference proteome</keyword>
<dbReference type="Pfam" id="PF14382">
    <property type="entry name" value="ECR1_N"/>
    <property type="match status" value="1"/>
</dbReference>
<gene>
    <name evidence="10" type="ORF">ACRE_075830</name>
</gene>
<feature type="compositionally biased region" description="Low complexity" evidence="7">
    <location>
        <begin position="7"/>
        <end position="20"/>
    </location>
</feature>
<comment type="caution">
    <text evidence="10">The sequence shown here is derived from an EMBL/GenBank/DDBJ whole genome shotgun (WGS) entry which is preliminary data.</text>
</comment>
<feature type="compositionally biased region" description="Acidic residues" evidence="7">
    <location>
        <begin position="21"/>
        <end position="41"/>
    </location>
</feature>
<dbReference type="GO" id="GO:0003723">
    <property type="term" value="F:RNA binding"/>
    <property type="evidence" value="ECO:0007669"/>
    <property type="project" value="UniProtKB-KW"/>
</dbReference>
<dbReference type="GO" id="GO:0034475">
    <property type="term" value="P:U4 snRNA 3'-end processing"/>
    <property type="evidence" value="ECO:0007669"/>
    <property type="project" value="TreeGrafter"/>
</dbReference>
<dbReference type="STRING" id="857340.A0A086SX78"/>
<dbReference type="InterPro" id="IPR048565">
    <property type="entry name" value="S1_RRP4"/>
</dbReference>
<dbReference type="GO" id="GO:0000177">
    <property type="term" value="C:cytoplasmic exosome (RNase complex)"/>
    <property type="evidence" value="ECO:0007669"/>
    <property type="project" value="TreeGrafter"/>
</dbReference>
<proteinExistence type="inferred from homology"/>
<dbReference type="GO" id="GO:0071035">
    <property type="term" value="P:nuclear polyadenylation-dependent rRNA catabolic process"/>
    <property type="evidence" value="ECO:0007669"/>
    <property type="project" value="TreeGrafter"/>
</dbReference>
<evidence type="ECO:0000256" key="2">
    <source>
        <dbReference type="ARBA" id="ARBA00009155"/>
    </source>
</evidence>
<dbReference type="PANTHER" id="PTHR21321:SF4">
    <property type="entry name" value="EXOSOME COMPLEX COMPONENT RRP4"/>
    <property type="match status" value="1"/>
</dbReference>
<dbReference type="GO" id="GO:0071038">
    <property type="term" value="P:TRAMP-dependent tRNA surveillance pathway"/>
    <property type="evidence" value="ECO:0007669"/>
    <property type="project" value="TreeGrafter"/>
</dbReference>
<evidence type="ECO:0000256" key="1">
    <source>
        <dbReference type="ARBA" id="ARBA00004123"/>
    </source>
</evidence>
<dbReference type="AlphaFoldDB" id="A0A086SX78"/>
<keyword evidence="3" id="KW-0698">rRNA processing</keyword>
<dbReference type="EMBL" id="JPKY01000118">
    <property type="protein sequence ID" value="KFH41710.1"/>
    <property type="molecule type" value="Genomic_DNA"/>
</dbReference>
<keyword evidence="4" id="KW-0271">Exosome</keyword>
<dbReference type="PANTHER" id="PTHR21321">
    <property type="entry name" value="PNAS-3 RELATED"/>
    <property type="match status" value="1"/>
</dbReference>
<evidence type="ECO:0000256" key="5">
    <source>
        <dbReference type="ARBA" id="ARBA00022884"/>
    </source>
</evidence>
<dbReference type="Gene3D" id="2.40.50.140">
    <property type="entry name" value="Nucleic acid-binding proteins"/>
    <property type="match status" value="1"/>
</dbReference>
<dbReference type="HOGENOM" id="CLU_034114_0_0_1"/>
<feature type="region of interest" description="Disordered" evidence="7">
    <location>
        <begin position="1"/>
        <end position="47"/>
    </location>
</feature>
<keyword evidence="5" id="KW-0694">RNA-binding</keyword>